<organism evidence="1 2">
    <name type="scientific">Mycoplasmopsis glycophila</name>
    <dbReference type="NCBI Taxonomy" id="171285"/>
    <lineage>
        <taxon>Bacteria</taxon>
        <taxon>Bacillati</taxon>
        <taxon>Mycoplasmatota</taxon>
        <taxon>Mycoplasmoidales</taxon>
        <taxon>Metamycoplasmataceae</taxon>
        <taxon>Mycoplasmopsis</taxon>
    </lineage>
</organism>
<name>A0A449AWW8_9BACT</name>
<evidence type="ECO:0000313" key="2">
    <source>
        <dbReference type="Proteomes" id="UP000290815"/>
    </source>
</evidence>
<dbReference type="Proteomes" id="UP000290815">
    <property type="component" value="Chromosome"/>
</dbReference>
<gene>
    <name evidence="1" type="ORF">NCTC10194_00746</name>
</gene>
<sequence>MAFNLDEKHIYIYVSEYMKYYSDELELDAKDISWEEFIKTIIQKEKFINNLSKKFKFNEYFLNNIDFEFNTLTITRDEFNFTDWLLPVKIQIPSCKVPKTNELVKTKVEVKFRIKNIRLTD</sequence>
<dbReference type="KEGG" id="mgly:NCTC10194_00746"/>
<dbReference type="RefSeq" id="WP_027333906.1">
    <property type="nucleotide sequence ID" value="NZ_LR215024.1"/>
</dbReference>
<keyword evidence="2" id="KW-1185">Reference proteome</keyword>
<accession>A0A449AWW8</accession>
<evidence type="ECO:0000313" key="1">
    <source>
        <dbReference type="EMBL" id="VEU71282.1"/>
    </source>
</evidence>
<protein>
    <submittedName>
        <fullName evidence="1">Uncharacterized protein</fullName>
    </submittedName>
</protein>
<proteinExistence type="predicted"/>
<dbReference type="AlphaFoldDB" id="A0A449AWW8"/>
<reference evidence="1 2" key="1">
    <citation type="submission" date="2019-01" db="EMBL/GenBank/DDBJ databases">
        <authorList>
            <consortium name="Pathogen Informatics"/>
        </authorList>
    </citation>
    <scope>NUCLEOTIDE SEQUENCE [LARGE SCALE GENOMIC DNA]</scope>
    <source>
        <strain evidence="1 2">NCTC10194</strain>
    </source>
</reference>
<dbReference type="EMBL" id="LR215024">
    <property type="protein sequence ID" value="VEU71282.1"/>
    <property type="molecule type" value="Genomic_DNA"/>
</dbReference>